<dbReference type="EMBL" id="JAKWFO010000004">
    <property type="protein sequence ID" value="KAI9637211.1"/>
    <property type="molecule type" value="Genomic_DNA"/>
</dbReference>
<accession>A0AA38HE28</accession>
<name>A0AA38HE28_9TREE</name>
<evidence type="ECO:0000256" key="1">
    <source>
        <dbReference type="SAM" id="SignalP"/>
    </source>
</evidence>
<reference evidence="2" key="1">
    <citation type="journal article" date="2022" name="G3 (Bethesda)">
        <title>High quality genome of the basidiomycete yeast Dioszegia hungarica PDD-24b-2 isolated from cloud water.</title>
        <authorList>
            <person name="Jarrige D."/>
            <person name="Haridas S."/>
            <person name="Bleykasten-Grosshans C."/>
            <person name="Joly M."/>
            <person name="Nadalig T."/>
            <person name="Sancelme M."/>
            <person name="Vuilleumier S."/>
            <person name="Grigoriev I.V."/>
            <person name="Amato P."/>
            <person name="Bringel F."/>
        </authorList>
    </citation>
    <scope>NUCLEOTIDE SEQUENCE</scope>
    <source>
        <strain evidence="2">PDD-24b-2</strain>
    </source>
</reference>
<feature type="signal peptide" evidence="1">
    <location>
        <begin position="1"/>
        <end position="20"/>
    </location>
</feature>
<evidence type="ECO:0000313" key="2">
    <source>
        <dbReference type="EMBL" id="KAI9637211.1"/>
    </source>
</evidence>
<proteinExistence type="predicted"/>
<dbReference type="Proteomes" id="UP001164286">
    <property type="component" value="Unassembled WGS sequence"/>
</dbReference>
<evidence type="ECO:0000313" key="3">
    <source>
        <dbReference type="Proteomes" id="UP001164286"/>
    </source>
</evidence>
<dbReference type="AlphaFoldDB" id="A0AA38HE28"/>
<comment type="caution">
    <text evidence="2">The sequence shown here is derived from an EMBL/GenBank/DDBJ whole genome shotgun (WGS) entry which is preliminary data.</text>
</comment>
<feature type="chain" id="PRO_5041399900" evidence="1">
    <location>
        <begin position="21"/>
        <end position="420"/>
    </location>
</feature>
<gene>
    <name evidence="2" type="ORF">MKK02DRAFT_32105</name>
</gene>
<protein>
    <submittedName>
        <fullName evidence="2">Uncharacterized protein</fullName>
    </submittedName>
</protein>
<organism evidence="2 3">
    <name type="scientific">Dioszegia hungarica</name>
    <dbReference type="NCBI Taxonomy" id="4972"/>
    <lineage>
        <taxon>Eukaryota</taxon>
        <taxon>Fungi</taxon>
        <taxon>Dikarya</taxon>
        <taxon>Basidiomycota</taxon>
        <taxon>Agaricomycotina</taxon>
        <taxon>Tremellomycetes</taxon>
        <taxon>Tremellales</taxon>
        <taxon>Bulleribasidiaceae</taxon>
        <taxon>Dioszegia</taxon>
    </lineage>
</organism>
<keyword evidence="1" id="KW-0732">Signal</keyword>
<dbReference type="GeneID" id="77727657"/>
<keyword evidence="3" id="KW-1185">Reference proteome</keyword>
<dbReference type="RefSeq" id="XP_052946988.1">
    <property type="nucleotide sequence ID" value="XM_053088452.1"/>
</dbReference>
<sequence length="420" mass="45925">MLHVLALLPLLSPLAMLASARDQPGDSRRITLTDGGLHPGADKYVEFIKDGLKHTAHELVYEYGFKQDDLGLGWYFTLITTKNLQTGAVDSGPFEPDKSGPDFKVVSCVRLGIEGCQHEQQSGAALTGDPECTKRICDVLTGCEKGKYKGWRMKGQLRFCCRLCTELYLASLPSFPPDRRGQQDTQEPIRATSQLQQVSTCLHCNWPPTRPKTGIVALDAELQAIGTAHTYISDLQRISASTVVVNRYSTGSRQSLLVSVTATSTMPSLAQYSLILPLLAMLAMPATATPAQVIIIPRDPKAKSLAEIHIGGVNIDETVHKLVFEVDDKDPKGPFRLVYWQNLLNGHEGASETWEGGAGAFGCHLERNTDPFTGHTFRLQAKSATYQNECGWYGGVRLVCTGKKSTCSEDWGEGRRPGSS</sequence>